<name>Q9AWT1_ORYSJ</name>
<dbReference type="AlphaFoldDB" id="Q9AWT1"/>
<gene>
    <name evidence="1" type="primary">P0480E02.17</name>
</gene>
<evidence type="ECO:0000313" key="1">
    <source>
        <dbReference type="EMBL" id="BAB21207.1"/>
    </source>
</evidence>
<dbReference type="EMBL" id="AP002913">
    <property type="protein sequence ID" value="BAB21207.1"/>
    <property type="molecule type" value="Genomic_DNA"/>
</dbReference>
<sequence length="133" mass="14079">MNELLGIGSATATTAALPSPYPHPLIRSKCRIMMIARPKPKSHGLHGCNATTTKSPPCSGGHPHISICFCDVRGVVCASGAPHVRSFVPPPANLQPSNAETDVAYFPPRPRAHGHGHGDEASTHHVRTCARCH</sequence>
<accession>Q9AWT1</accession>
<proteinExistence type="predicted"/>
<reference evidence="1" key="1">
    <citation type="journal article" date="2002" name="Nature">
        <title>The genome sequence and structure of rice chromosome 1.</title>
        <authorList>
            <person name="Sasaki T."/>
            <person name="Matsumoto T."/>
            <person name="Yamamoto K."/>
            <person name="Sakata K."/>
            <person name="Baba T."/>
            <person name="Katayose Y."/>
            <person name="Wu J."/>
            <person name="Niimura Y."/>
            <person name="Cheng Z."/>
            <person name="Nagamura Y."/>
            <person name="Antonio B.A."/>
            <person name="Kanamori H."/>
            <person name="Hosokawa S."/>
            <person name="Masukawa M."/>
            <person name="Arikawa K."/>
            <person name="Chiden Y."/>
            <person name="Hayashi M."/>
            <person name="Okamoto M."/>
            <person name="Ando T."/>
            <person name="Aoki H."/>
            <person name="Arita K."/>
            <person name="Hamada M."/>
            <person name="Harada C."/>
            <person name="Hijishita S."/>
            <person name="Honda M."/>
            <person name="Ichikawa Y."/>
            <person name="Idonuma A."/>
            <person name="Iijima M."/>
            <person name="Ikeda M."/>
            <person name="Ikeno M."/>
            <person name="Itoh S."/>
            <person name="Itoh T."/>
            <person name="Itoh Y."/>
            <person name="Itoh Y."/>
            <person name="Iwabuchi A."/>
            <person name="Kamiya K."/>
            <person name="Karasawa W."/>
            <person name="Katagiri S."/>
            <person name="Kikuta A."/>
            <person name="Kobayashi N."/>
            <person name="Kono I."/>
            <person name="Machita K."/>
            <person name="Maehara T."/>
            <person name="Mizuno H."/>
            <person name="Mizubayashi T."/>
            <person name="Mukai Y."/>
            <person name="Nagasaki H."/>
            <person name="Nakashima M."/>
            <person name="Nakama Y."/>
            <person name="Nakamichi Y."/>
            <person name="Nakamura M."/>
            <person name="Namiki N."/>
            <person name="Negishi M."/>
            <person name="Ohta I."/>
            <person name="Ono N."/>
            <person name="Saji S."/>
            <person name="Sakai K."/>
            <person name="Shibata M."/>
            <person name="Shimokawa T."/>
            <person name="Shomura A."/>
            <person name="Song J."/>
            <person name="Takazaki Y."/>
            <person name="Terasawa K."/>
            <person name="Tsuji K."/>
            <person name="Waki K."/>
            <person name="Yamagata H."/>
            <person name="Yamane H."/>
            <person name="Yoshiki S."/>
            <person name="Yoshihara R."/>
            <person name="Yukawa K."/>
            <person name="Zhong H."/>
            <person name="Iwama H."/>
            <person name="Endo T."/>
            <person name="Ito H."/>
            <person name="Hahn J.H."/>
            <person name="Kim H.I."/>
            <person name="Eun M.Y."/>
            <person name="Yano M."/>
            <person name="Jiang J."/>
            <person name="Gojobori T."/>
        </authorList>
    </citation>
    <scope>NUCLEOTIDE SEQUENCE [LARGE SCALE GENOMIC DNA]</scope>
</reference>
<dbReference type="Proteomes" id="UP000817658">
    <property type="component" value="Chromosome 1"/>
</dbReference>
<organism evidence="1">
    <name type="scientific">Oryza sativa subsp. japonica</name>
    <name type="common">Rice</name>
    <dbReference type="NCBI Taxonomy" id="39947"/>
    <lineage>
        <taxon>Eukaryota</taxon>
        <taxon>Viridiplantae</taxon>
        <taxon>Streptophyta</taxon>
        <taxon>Embryophyta</taxon>
        <taxon>Tracheophyta</taxon>
        <taxon>Spermatophyta</taxon>
        <taxon>Magnoliopsida</taxon>
        <taxon>Liliopsida</taxon>
        <taxon>Poales</taxon>
        <taxon>Poaceae</taxon>
        <taxon>BOP clade</taxon>
        <taxon>Oryzoideae</taxon>
        <taxon>Oryzeae</taxon>
        <taxon>Oryzinae</taxon>
        <taxon>Oryza</taxon>
        <taxon>Oryza sativa</taxon>
    </lineage>
</organism>
<protein>
    <submittedName>
        <fullName evidence="1">Uncharacterized protein</fullName>
    </submittedName>
</protein>